<accession>A5CZ85</accession>
<dbReference type="EMBL" id="AP009389">
    <property type="protein sequence ID" value="BAF60691.1"/>
    <property type="molecule type" value="Genomic_DNA"/>
</dbReference>
<dbReference type="Proteomes" id="UP000006556">
    <property type="component" value="Chromosome"/>
</dbReference>
<protein>
    <submittedName>
        <fullName evidence="1">Uncharacterized protein</fullName>
    </submittedName>
</protein>
<sequence>MKLNLKPKINIAKLQSGEYTGIEVGIKIASNKKEEAIDMTQFVQKIRSISLPPHQLRELGLTEGWQKKIPAQYIEKVVKAAERFKEDLRELSKR</sequence>
<name>A5CZ85_PELTS</name>
<organism evidence="1 2">
    <name type="scientific">Pelotomaculum thermopropionicum (strain DSM 13744 / JCM 10971 / SI)</name>
    <dbReference type="NCBI Taxonomy" id="370438"/>
    <lineage>
        <taxon>Bacteria</taxon>
        <taxon>Bacillati</taxon>
        <taxon>Bacillota</taxon>
        <taxon>Clostridia</taxon>
        <taxon>Eubacteriales</taxon>
        <taxon>Desulfotomaculaceae</taxon>
        <taxon>Pelotomaculum</taxon>
    </lineage>
</organism>
<dbReference type="KEGG" id="pth:PTH_2510"/>
<reference evidence="2" key="1">
    <citation type="journal article" date="2008" name="Genome Res.">
        <title>The genome of Pelotomaculum thermopropionicum reveals niche-associated evolution in anaerobic microbiota.</title>
        <authorList>
            <person name="Kosaka T."/>
            <person name="Kato S."/>
            <person name="Shimoyama T."/>
            <person name="Ishii S."/>
            <person name="Abe T."/>
            <person name="Watanabe K."/>
        </authorList>
    </citation>
    <scope>NUCLEOTIDE SEQUENCE [LARGE SCALE GENOMIC DNA]</scope>
    <source>
        <strain evidence="2">DSM 13744 / JCM 10971 / SI</strain>
    </source>
</reference>
<gene>
    <name evidence="1" type="ordered locus">PTH_2510</name>
</gene>
<dbReference type="AlphaFoldDB" id="A5CZ85"/>
<dbReference type="HOGENOM" id="CLU_2383565_0_0_9"/>
<proteinExistence type="predicted"/>
<evidence type="ECO:0000313" key="1">
    <source>
        <dbReference type="EMBL" id="BAF60691.1"/>
    </source>
</evidence>
<keyword evidence="2" id="KW-1185">Reference proteome</keyword>
<evidence type="ECO:0000313" key="2">
    <source>
        <dbReference type="Proteomes" id="UP000006556"/>
    </source>
</evidence>